<keyword evidence="1" id="KW-0175">Coiled coil</keyword>
<evidence type="ECO:0000259" key="3">
    <source>
        <dbReference type="Pfam" id="PF10099"/>
    </source>
</evidence>
<dbReference type="Pfam" id="PF10099">
    <property type="entry name" value="RskA_C"/>
    <property type="match status" value="1"/>
</dbReference>
<feature type="transmembrane region" description="Helical" evidence="2">
    <location>
        <begin position="91"/>
        <end position="111"/>
    </location>
</feature>
<keyword evidence="5" id="KW-1185">Reference proteome</keyword>
<evidence type="ECO:0000256" key="2">
    <source>
        <dbReference type="SAM" id="Phobius"/>
    </source>
</evidence>
<organism evidence="4 5">
    <name type="scientific">Spongiivirga citrea</name>
    <dbReference type="NCBI Taxonomy" id="1481457"/>
    <lineage>
        <taxon>Bacteria</taxon>
        <taxon>Pseudomonadati</taxon>
        <taxon>Bacteroidota</taxon>
        <taxon>Flavobacteriia</taxon>
        <taxon>Flavobacteriales</taxon>
        <taxon>Flavobacteriaceae</taxon>
        <taxon>Spongiivirga</taxon>
    </lineage>
</organism>
<comment type="caution">
    <text evidence="4">The sequence shown here is derived from an EMBL/GenBank/DDBJ whole genome shotgun (WGS) entry which is preliminary data.</text>
</comment>
<dbReference type="GO" id="GO:0016989">
    <property type="term" value="F:sigma factor antagonist activity"/>
    <property type="evidence" value="ECO:0007669"/>
    <property type="project" value="TreeGrafter"/>
</dbReference>
<dbReference type="EMBL" id="JAABOQ010000001">
    <property type="protein sequence ID" value="NER15990.1"/>
    <property type="molecule type" value="Genomic_DNA"/>
</dbReference>
<evidence type="ECO:0000256" key="1">
    <source>
        <dbReference type="SAM" id="Coils"/>
    </source>
</evidence>
<keyword evidence="2" id="KW-1133">Transmembrane helix</keyword>
<sequence>MKKRNILEEEGILERYVLGELSKDERDQVRSLLSENEELQRKVEQIEKDLEKLAFENAVAPSSAIKKNLLRSIEATREEETKSIPLKKKSYYLSIAASIAFIAIALAGYLFTQWQNTKKQLIESQNEAVVLSNQLNEIEGKLNQTQQQYNVVNNPRVIPLRLLGNQKMPQAVALVYLNHEEMEVVINSQGMPALPKDKDYQLWADVDGEMINMGVVPAEQQLVRMKYIPNAASINITIEPAGGNDHATVEQLVSNIIL</sequence>
<feature type="coiled-coil region" evidence="1">
    <location>
        <begin position="22"/>
        <end position="56"/>
    </location>
</feature>
<dbReference type="InterPro" id="IPR051474">
    <property type="entry name" value="Anti-sigma-K/W_factor"/>
</dbReference>
<keyword evidence="2" id="KW-0472">Membrane</keyword>
<evidence type="ECO:0000313" key="5">
    <source>
        <dbReference type="Proteomes" id="UP000474296"/>
    </source>
</evidence>
<dbReference type="GO" id="GO:0006417">
    <property type="term" value="P:regulation of translation"/>
    <property type="evidence" value="ECO:0007669"/>
    <property type="project" value="TreeGrafter"/>
</dbReference>
<dbReference type="PANTHER" id="PTHR37461:SF1">
    <property type="entry name" value="ANTI-SIGMA-K FACTOR RSKA"/>
    <property type="match status" value="1"/>
</dbReference>
<dbReference type="InterPro" id="IPR018764">
    <property type="entry name" value="RskA_C"/>
</dbReference>
<dbReference type="Proteomes" id="UP000474296">
    <property type="component" value="Unassembled WGS sequence"/>
</dbReference>
<keyword evidence="2" id="KW-0812">Transmembrane</keyword>
<evidence type="ECO:0000313" key="4">
    <source>
        <dbReference type="EMBL" id="NER15990.1"/>
    </source>
</evidence>
<accession>A0A6M0CPY4</accession>
<name>A0A6M0CPY4_9FLAO</name>
<reference evidence="4 5" key="1">
    <citation type="submission" date="2020-01" db="EMBL/GenBank/DDBJ databases">
        <title>Spongiivirga citrea KCTC 32990T.</title>
        <authorList>
            <person name="Wang G."/>
        </authorList>
    </citation>
    <scope>NUCLEOTIDE SEQUENCE [LARGE SCALE GENOMIC DNA]</scope>
    <source>
        <strain evidence="4 5">KCTC 32990</strain>
    </source>
</reference>
<protein>
    <recommendedName>
        <fullName evidence="3">Anti-sigma K factor RskA C-terminal domain-containing protein</fullName>
    </recommendedName>
</protein>
<feature type="domain" description="Anti-sigma K factor RskA C-terminal" evidence="3">
    <location>
        <begin position="97"/>
        <end position="248"/>
    </location>
</feature>
<gene>
    <name evidence="4" type="ORF">GWK10_02150</name>
</gene>
<dbReference type="RefSeq" id="WP_164029251.1">
    <property type="nucleotide sequence ID" value="NZ_JAABOQ010000001.1"/>
</dbReference>
<dbReference type="PANTHER" id="PTHR37461">
    <property type="entry name" value="ANTI-SIGMA-K FACTOR RSKA"/>
    <property type="match status" value="1"/>
</dbReference>
<dbReference type="GO" id="GO:0005886">
    <property type="term" value="C:plasma membrane"/>
    <property type="evidence" value="ECO:0007669"/>
    <property type="project" value="InterPro"/>
</dbReference>
<dbReference type="AlphaFoldDB" id="A0A6M0CPY4"/>
<feature type="coiled-coil region" evidence="1">
    <location>
        <begin position="121"/>
        <end position="148"/>
    </location>
</feature>
<proteinExistence type="predicted"/>